<dbReference type="Gene3D" id="1.20.1260.10">
    <property type="match status" value="1"/>
</dbReference>
<dbReference type="InterPro" id="IPR009040">
    <property type="entry name" value="Ferritin-like_diiron"/>
</dbReference>
<dbReference type="GO" id="GO:0009507">
    <property type="term" value="C:chloroplast"/>
    <property type="evidence" value="ECO:0007669"/>
    <property type="project" value="UniProtKB-SubCell"/>
</dbReference>
<comment type="catalytic activity">
    <reaction evidence="24">
        <text>1D-myo-inositol hexakisphosphate + H2O = 1D-myo-inositol 1,2,4,5,6-pentakisphosphate + phosphate</text>
        <dbReference type="Rhea" id="RHEA:16989"/>
        <dbReference type="ChEBI" id="CHEBI:15377"/>
        <dbReference type="ChEBI" id="CHEBI:43474"/>
        <dbReference type="ChEBI" id="CHEBI:57798"/>
        <dbReference type="ChEBI" id="CHEBI:58130"/>
        <dbReference type="EC" id="3.1.3.62"/>
    </reaction>
    <physiologicalReaction direction="left-to-right" evidence="24">
        <dbReference type="Rhea" id="RHEA:16990"/>
    </physiologicalReaction>
</comment>
<dbReference type="CDD" id="cd01056">
    <property type="entry name" value="Euk_Ferritin"/>
    <property type="match status" value="1"/>
</dbReference>
<dbReference type="GO" id="GO:0034417">
    <property type="term" value="F:bisphosphoglycerate 3-phosphatase activity"/>
    <property type="evidence" value="ECO:0007669"/>
    <property type="project" value="UniProtKB-EC"/>
</dbReference>
<accession>A0A9J5Z3B6</accession>
<evidence type="ECO:0000256" key="14">
    <source>
        <dbReference type="ARBA" id="ARBA00022801"/>
    </source>
</evidence>
<feature type="transmembrane region" description="Helical" evidence="27">
    <location>
        <begin position="680"/>
        <end position="702"/>
    </location>
</feature>
<keyword evidence="27" id="KW-1133">Transmembrane helix</keyword>
<keyword evidence="9" id="KW-0409">Iron storage</keyword>
<evidence type="ECO:0000259" key="28">
    <source>
        <dbReference type="PROSITE" id="PS50905"/>
    </source>
</evidence>
<keyword evidence="10" id="KW-0150">Chloroplast</keyword>
<dbReference type="InterPro" id="IPR008331">
    <property type="entry name" value="Ferritin_DPS_dom"/>
</dbReference>
<dbReference type="OrthoDB" id="6509975at2759"/>
<reference evidence="29 30" key="1">
    <citation type="submission" date="2020-09" db="EMBL/GenBank/DDBJ databases">
        <title>De no assembly of potato wild relative species, Solanum commersonii.</title>
        <authorList>
            <person name="Cho K."/>
        </authorList>
    </citation>
    <scope>NUCLEOTIDE SEQUENCE [LARGE SCALE GENOMIC DNA]</scope>
    <source>
        <strain evidence="29">LZ3.2</strain>
        <tissue evidence="29">Leaf</tissue>
    </source>
</reference>
<dbReference type="Proteomes" id="UP000824120">
    <property type="component" value="Chromosome 5"/>
</dbReference>
<evidence type="ECO:0000256" key="24">
    <source>
        <dbReference type="ARBA" id="ARBA00043691"/>
    </source>
</evidence>
<keyword evidence="16" id="KW-0560">Oxidoreductase</keyword>
<dbReference type="GO" id="GO:0016020">
    <property type="term" value="C:membrane"/>
    <property type="evidence" value="ECO:0007669"/>
    <property type="project" value="UniProtKB-SubCell"/>
</dbReference>
<evidence type="ECO:0000256" key="16">
    <source>
        <dbReference type="ARBA" id="ARBA00023002"/>
    </source>
</evidence>
<dbReference type="EC" id="3.1.3.80" evidence="5"/>
<feature type="domain" description="Ferritin-like diiron" evidence="28">
    <location>
        <begin position="85"/>
        <end position="238"/>
    </location>
</feature>
<comment type="catalytic activity">
    <reaction evidence="25">
        <text>(2R)-2,3-bisphosphoglycerate + H2O = (2R)-2-phosphoglycerate + phosphate</text>
        <dbReference type="Rhea" id="RHEA:27381"/>
        <dbReference type="ChEBI" id="CHEBI:15377"/>
        <dbReference type="ChEBI" id="CHEBI:43474"/>
        <dbReference type="ChEBI" id="CHEBI:58248"/>
        <dbReference type="ChEBI" id="CHEBI:58289"/>
        <dbReference type="EC" id="3.1.3.80"/>
    </reaction>
    <physiologicalReaction direction="left-to-right" evidence="25">
        <dbReference type="Rhea" id="RHEA:27382"/>
    </physiologicalReaction>
</comment>
<dbReference type="Pfam" id="PF00328">
    <property type="entry name" value="His_Phos_2"/>
    <property type="match status" value="1"/>
</dbReference>
<dbReference type="InterPro" id="IPR029033">
    <property type="entry name" value="His_PPase_superfam"/>
</dbReference>
<dbReference type="PANTHER" id="PTHR20963:SF8">
    <property type="entry name" value="MULTIPLE INOSITOL POLYPHOSPHATE PHOSPHATASE 1"/>
    <property type="match status" value="1"/>
</dbReference>
<dbReference type="PROSITE" id="PS00204">
    <property type="entry name" value="FERRITIN_2"/>
    <property type="match status" value="1"/>
</dbReference>
<evidence type="ECO:0000256" key="26">
    <source>
        <dbReference type="ARBA" id="ARBA00047990"/>
    </source>
</evidence>
<dbReference type="GO" id="GO:0003993">
    <property type="term" value="F:acid phosphatase activity"/>
    <property type="evidence" value="ECO:0007669"/>
    <property type="project" value="TreeGrafter"/>
</dbReference>
<evidence type="ECO:0000256" key="5">
    <source>
        <dbReference type="ARBA" id="ARBA00012976"/>
    </source>
</evidence>
<keyword evidence="30" id="KW-1185">Reference proteome</keyword>
<dbReference type="AlphaFoldDB" id="A0A9J5Z3B6"/>
<evidence type="ECO:0000256" key="20">
    <source>
        <dbReference type="ARBA" id="ARBA00026060"/>
    </source>
</evidence>
<comment type="subunit">
    <text evidence="20">Oligomer of 24 subunits. There are two types of subunits: L (light) chain and H (heavy) chain. The major chain can be light or heavy, depending on the species and tissue type. The functional molecule forms a roughly spherical shell with a diameter of 12 nm and contains a central cavity into which the insoluble mineral iron core is deposited.</text>
</comment>
<comment type="catalytic activity">
    <reaction evidence="22">
        <text>1D-myo-inositol 1,2,5,6-tetrakisphosphate + H2O = 1D-myo-inositol 1,2,6-trisphosphate + phosphate</text>
        <dbReference type="Rhea" id="RHEA:77119"/>
        <dbReference type="ChEBI" id="CHEBI:15377"/>
        <dbReference type="ChEBI" id="CHEBI:43474"/>
        <dbReference type="ChEBI" id="CHEBI:195535"/>
        <dbReference type="ChEBI" id="CHEBI:195537"/>
        <dbReference type="EC" id="3.1.3.62"/>
    </reaction>
    <physiologicalReaction direction="left-to-right" evidence="22">
        <dbReference type="Rhea" id="RHEA:77120"/>
    </physiologicalReaction>
</comment>
<evidence type="ECO:0000256" key="27">
    <source>
        <dbReference type="SAM" id="Phobius"/>
    </source>
</evidence>
<evidence type="ECO:0000256" key="1">
    <source>
        <dbReference type="ARBA" id="ARBA00004229"/>
    </source>
</evidence>
<evidence type="ECO:0000256" key="3">
    <source>
        <dbReference type="ARBA" id="ARBA00007513"/>
    </source>
</evidence>
<keyword evidence="14" id="KW-0378">Hydrolase</keyword>
<dbReference type="FunFam" id="3.40.50.1240:FF:000017">
    <property type="entry name" value="Histidine acid phosphatase family protein"/>
    <property type="match status" value="1"/>
</dbReference>
<dbReference type="SUPFAM" id="SSF53254">
    <property type="entry name" value="Phosphoglycerate mutase-like"/>
    <property type="match status" value="1"/>
</dbReference>
<evidence type="ECO:0000313" key="29">
    <source>
        <dbReference type="EMBL" id="KAG5607451.1"/>
    </source>
</evidence>
<dbReference type="FunFam" id="1.20.1260.10:FF:000006">
    <property type="entry name" value="Ferritin"/>
    <property type="match status" value="1"/>
</dbReference>
<sequence length="800" mass="89984">MLLKVAPAFALLNTHGENLSSVISFSSHGSVLKNFSAKSGNGLIVCASKGSNSKPLTGVIFEPFEEVKKELMLVPTVPHVSLARQKFTDQSEAALNEQINVEYNVSYVYHAMYAYFDRDNVALKGLAKFFKESSEEEREHAEKFMEYQNKRGGKVKLQSILMPLSEFDHAEKGDALYAMELALSLEKLTNEKLLNLHAVATRNNDVQLADFVENKYLHEQVEAIKKISEYVAQLRRVGKGHGIRKNSKEEMLKNSMNVALLLLIQLLLIVIAVQYSTADESFDVRQHLSTVSRYGIVKDISDDSFAPSQNLDQCTPIHLNLVARHGTRAPTKKRIRELEDFAARLEVLVRDVKEQKQSLDKIPAWLMGWNSPWKGKRTGGELISEGEDELYHLGIRVREQFPSLFSEEYHPAIYSIKTTQVPRASASAVAFGMGLFSGKGKLGPGGHRAFAVTSESRASDTVLRFHDCCQSYKDFRRSQEPTVKKLKEPVLDEITHELVKQYGLNFTKQDVSSLWFLCKQEASLLNITNQACSLFSPAEVSLLEWADDLELFILKGYGNSLNYRMGVPLLEDVIQSMEQAIKAKEGYAPGSYEKARLRFAHAETLLPFSCLIGLFLEESEFELIQREQTLQYPPKPPKTRNWRGNMVAPFAGNNMLVLYSCASDNSSKYFVKVLHNERPIPIPVSFLIPAFVVLALGSYISYYQSSRFSLYFSFLTSEKGLTGCDVLTSNLKEGCNGSDSCPFEVFKERIAAPHLKHDYSALCNVNLEQKKDSAPGLFSQMFGWIFSPRNADTPAQKVEL</sequence>
<evidence type="ECO:0000256" key="18">
    <source>
        <dbReference type="ARBA" id="ARBA00023136"/>
    </source>
</evidence>
<evidence type="ECO:0000256" key="25">
    <source>
        <dbReference type="ARBA" id="ARBA00043832"/>
    </source>
</evidence>
<comment type="similarity">
    <text evidence="3">Belongs to the ferritin family.</text>
</comment>
<dbReference type="InterPro" id="IPR012347">
    <property type="entry name" value="Ferritin-like"/>
</dbReference>
<evidence type="ECO:0000256" key="21">
    <source>
        <dbReference type="ARBA" id="ARBA00031642"/>
    </source>
</evidence>
<keyword evidence="11" id="KW-0934">Plastid</keyword>
<dbReference type="SUPFAM" id="SSF47240">
    <property type="entry name" value="Ferritin-like"/>
    <property type="match status" value="1"/>
</dbReference>
<dbReference type="EC" id="1.16.3.1" evidence="7"/>
<evidence type="ECO:0000256" key="9">
    <source>
        <dbReference type="ARBA" id="ARBA00022434"/>
    </source>
</evidence>
<evidence type="ECO:0000313" key="30">
    <source>
        <dbReference type="Proteomes" id="UP000824120"/>
    </source>
</evidence>
<evidence type="ECO:0000256" key="10">
    <source>
        <dbReference type="ARBA" id="ARBA00022528"/>
    </source>
</evidence>
<gene>
    <name evidence="29" type="ORF">H5410_028943</name>
</gene>
<dbReference type="EMBL" id="JACXVP010000005">
    <property type="protein sequence ID" value="KAG5607451.1"/>
    <property type="molecule type" value="Genomic_DNA"/>
</dbReference>
<keyword evidence="27" id="KW-0812">Transmembrane</keyword>
<dbReference type="GO" id="GO:0006979">
    <property type="term" value="P:response to oxidative stress"/>
    <property type="evidence" value="ECO:0007669"/>
    <property type="project" value="UniProtKB-ARBA"/>
</dbReference>
<dbReference type="EC" id="3.1.3.62" evidence="6"/>
<evidence type="ECO:0000256" key="13">
    <source>
        <dbReference type="ARBA" id="ARBA00022729"/>
    </source>
</evidence>
<evidence type="ECO:0000256" key="2">
    <source>
        <dbReference type="ARBA" id="ARBA00004370"/>
    </source>
</evidence>
<evidence type="ECO:0000256" key="4">
    <source>
        <dbReference type="ARBA" id="ARBA00008422"/>
    </source>
</evidence>
<comment type="subcellular location">
    <subcellularLocation>
        <location evidence="2">Membrane</location>
    </subcellularLocation>
    <subcellularLocation>
        <location evidence="1">Plastid</location>
        <location evidence="1">Chloroplast</location>
    </subcellularLocation>
</comment>
<evidence type="ECO:0000256" key="7">
    <source>
        <dbReference type="ARBA" id="ARBA00013107"/>
    </source>
</evidence>
<evidence type="ECO:0000256" key="22">
    <source>
        <dbReference type="ARBA" id="ARBA00043668"/>
    </source>
</evidence>
<dbReference type="PANTHER" id="PTHR20963">
    <property type="entry name" value="MULTIPLE INOSITOL POLYPHOSPHATE PHOSPHATASE-RELATED"/>
    <property type="match status" value="1"/>
</dbReference>
<evidence type="ECO:0000256" key="12">
    <source>
        <dbReference type="ARBA" id="ARBA00022723"/>
    </source>
</evidence>
<dbReference type="GO" id="GO:0008199">
    <property type="term" value="F:ferric iron binding"/>
    <property type="evidence" value="ECO:0007669"/>
    <property type="project" value="InterPro"/>
</dbReference>
<dbReference type="InterPro" id="IPR014034">
    <property type="entry name" value="Ferritin_CS"/>
</dbReference>
<dbReference type="GO" id="GO:0052745">
    <property type="term" value="F:inositol phosphate phosphatase activity"/>
    <property type="evidence" value="ECO:0007669"/>
    <property type="project" value="TreeGrafter"/>
</dbReference>
<comment type="function">
    <text evidence="19">Stores iron in a soluble, non-toxic, readily available form. Important for iron homeostasis. Has ferroxidase activity. Iron is taken up in the ferrous form and deposited as ferric hydroxides after oxidation.</text>
</comment>
<keyword evidence="18 27" id="KW-0472">Membrane</keyword>
<evidence type="ECO:0000256" key="8">
    <source>
        <dbReference type="ARBA" id="ARBA00018097"/>
    </source>
</evidence>
<protein>
    <recommendedName>
        <fullName evidence="8">Multiple inositol polyphosphate phosphatase 1</fullName>
        <ecNumber evidence="7">1.16.3.1</ecNumber>
        <ecNumber evidence="6">3.1.3.62</ecNumber>
        <ecNumber evidence="5">3.1.3.80</ecNumber>
    </recommendedName>
    <alternativeName>
        <fullName evidence="21">2,3-bisphosphoglycerate 3-phosphatase</fullName>
    </alternativeName>
</protein>
<evidence type="ECO:0000256" key="11">
    <source>
        <dbReference type="ARBA" id="ARBA00022640"/>
    </source>
</evidence>
<evidence type="ECO:0000256" key="19">
    <source>
        <dbReference type="ARBA" id="ARBA00025111"/>
    </source>
</evidence>
<evidence type="ECO:0000256" key="6">
    <source>
        <dbReference type="ARBA" id="ARBA00013040"/>
    </source>
</evidence>
<comment type="caution">
    <text evidence="29">The sequence shown here is derived from an EMBL/GenBank/DDBJ whole genome shotgun (WGS) entry which is preliminary data.</text>
</comment>
<name>A0A9J5Z3B6_SOLCO</name>
<evidence type="ECO:0000256" key="17">
    <source>
        <dbReference type="ARBA" id="ARBA00023004"/>
    </source>
</evidence>
<dbReference type="Pfam" id="PF00210">
    <property type="entry name" value="Ferritin"/>
    <property type="match status" value="1"/>
</dbReference>
<dbReference type="Gene3D" id="3.40.50.1240">
    <property type="entry name" value="Phosphoglycerate mutase-like"/>
    <property type="match status" value="1"/>
</dbReference>
<keyword evidence="13" id="KW-0732">Signal</keyword>
<dbReference type="CDD" id="cd07061">
    <property type="entry name" value="HP_HAP_like"/>
    <property type="match status" value="1"/>
</dbReference>
<evidence type="ECO:0000256" key="23">
    <source>
        <dbReference type="ARBA" id="ARBA00043671"/>
    </source>
</evidence>
<dbReference type="PROSITE" id="PS50905">
    <property type="entry name" value="FERRITIN_LIKE"/>
    <property type="match status" value="1"/>
</dbReference>
<dbReference type="GO" id="GO:0006879">
    <property type="term" value="P:intracellular iron ion homeostasis"/>
    <property type="evidence" value="ECO:0007669"/>
    <property type="project" value="UniProtKB-KW"/>
</dbReference>
<comment type="similarity">
    <text evidence="4">Belongs to the histidine acid phosphatase family. MINPP1 subfamily.</text>
</comment>
<proteinExistence type="inferred from homology"/>
<comment type="catalytic activity">
    <reaction evidence="23">
        <text>1D-myo-inositol 1,2,4,5,6-pentakisphosphate + H2O = 1D-myo-inositol 1,2,5,6-tetrakisphosphate + phosphate</text>
        <dbReference type="Rhea" id="RHEA:77115"/>
        <dbReference type="ChEBI" id="CHEBI:15377"/>
        <dbReference type="ChEBI" id="CHEBI:43474"/>
        <dbReference type="ChEBI" id="CHEBI:57798"/>
        <dbReference type="ChEBI" id="CHEBI:195535"/>
        <dbReference type="EC" id="3.1.3.62"/>
    </reaction>
    <physiologicalReaction direction="left-to-right" evidence="23">
        <dbReference type="Rhea" id="RHEA:77116"/>
    </physiologicalReaction>
</comment>
<organism evidence="29 30">
    <name type="scientific">Solanum commersonii</name>
    <name type="common">Commerson's wild potato</name>
    <name type="synonym">Commerson's nightshade</name>
    <dbReference type="NCBI Taxonomy" id="4109"/>
    <lineage>
        <taxon>Eukaryota</taxon>
        <taxon>Viridiplantae</taxon>
        <taxon>Streptophyta</taxon>
        <taxon>Embryophyta</taxon>
        <taxon>Tracheophyta</taxon>
        <taxon>Spermatophyta</taxon>
        <taxon>Magnoliopsida</taxon>
        <taxon>eudicotyledons</taxon>
        <taxon>Gunneridae</taxon>
        <taxon>Pentapetalae</taxon>
        <taxon>asterids</taxon>
        <taxon>lamiids</taxon>
        <taxon>Solanales</taxon>
        <taxon>Solanaceae</taxon>
        <taxon>Solanoideae</taxon>
        <taxon>Solaneae</taxon>
        <taxon>Solanum</taxon>
    </lineage>
</organism>
<dbReference type="InterPro" id="IPR000560">
    <property type="entry name" value="His_Pase_clade-2"/>
</dbReference>
<evidence type="ECO:0000256" key="15">
    <source>
        <dbReference type="ARBA" id="ARBA00022946"/>
    </source>
</evidence>
<keyword evidence="17" id="KW-0408">Iron</keyword>
<keyword evidence="15" id="KW-0809">Transit peptide</keyword>
<keyword evidence="12" id="KW-0479">Metal-binding</keyword>
<comment type="catalytic activity">
    <reaction evidence="26">
        <text>4 Fe(2+) + O2 + 4 H(+) = 4 Fe(3+) + 2 H2O</text>
        <dbReference type="Rhea" id="RHEA:11148"/>
        <dbReference type="ChEBI" id="CHEBI:15377"/>
        <dbReference type="ChEBI" id="CHEBI:15378"/>
        <dbReference type="ChEBI" id="CHEBI:15379"/>
        <dbReference type="ChEBI" id="CHEBI:29033"/>
        <dbReference type="ChEBI" id="CHEBI:29034"/>
        <dbReference type="EC" id="1.16.3.1"/>
    </reaction>
</comment>
<dbReference type="InterPro" id="IPR009078">
    <property type="entry name" value="Ferritin-like_SF"/>
</dbReference>
<dbReference type="GO" id="GO:0004322">
    <property type="term" value="F:ferroxidase activity"/>
    <property type="evidence" value="ECO:0007669"/>
    <property type="project" value="UniProtKB-EC"/>
</dbReference>